<accession>A0A4V2DC76</accession>
<dbReference type="OrthoDB" id="9768177at2"/>
<dbReference type="EMBL" id="SGIT01000002">
    <property type="protein sequence ID" value="RZF60518.1"/>
    <property type="molecule type" value="Genomic_DNA"/>
</dbReference>
<feature type="signal peptide" evidence="8">
    <location>
        <begin position="1"/>
        <end position="22"/>
    </location>
</feature>
<evidence type="ECO:0000313" key="11">
    <source>
        <dbReference type="Proteomes" id="UP000292855"/>
    </source>
</evidence>
<gene>
    <name evidence="10" type="ORF">EWE74_14895</name>
</gene>
<comment type="caution">
    <text evidence="10">The sequence shown here is derived from an EMBL/GenBank/DDBJ whole genome shotgun (WGS) entry which is preliminary data.</text>
</comment>
<comment type="subcellular location">
    <subcellularLocation>
        <location evidence="1 7">Cell outer membrane</location>
        <topology evidence="1 7">Multi-pass membrane protein</topology>
    </subcellularLocation>
</comment>
<keyword evidence="11" id="KW-1185">Reference proteome</keyword>
<evidence type="ECO:0000256" key="8">
    <source>
        <dbReference type="SAM" id="SignalP"/>
    </source>
</evidence>
<dbReference type="SUPFAM" id="SSF49464">
    <property type="entry name" value="Carboxypeptidase regulatory domain-like"/>
    <property type="match status" value="1"/>
</dbReference>
<feature type="domain" description="TonB-dependent receptor plug" evidence="9">
    <location>
        <begin position="116"/>
        <end position="221"/>
    </location>
</feature>
<evidence type="ECO:0000256" key="2">
    <source>
        <dbReference type="ARBA" id="ARBA00022448"/>
    </source>
</evidence>
<evidence type="ECO:0000256" key="6">
    <source>
        <dbReference type="ARBA" id="ARBA00023237"/>
    </source>
</evidence>
<keyword evidence="4 7" id="KW-0812">Transmembrane</keyword>
<keyword evidence="10" id="KW-0675">Receptor</keyword>
<evidence type="ECO:0000256" key="3">
    <source>
        <dbReference type="ARBA" id="ARBA00022452"/>
    </source>
</evidence>
<comment type="similarity">
    <text evidence="7">Belongs to the TonB-dependent receptor family.</text>
</comment>
<dbReference type="Pfam" id="PF13715">
    <property type="entry name" value="CarbopepD_reg_2"/>
    <property type="match status" value="1"/>
</dbReference>
<sequence>MRRKGFLFILIPLLLLCGRSLAQTATQSGNVIDQAGAPIRGASVKIKGTTTETATDSNGDFTLSGVSTGNVIVVSYTGYSPQEIIADQHTTLSITLTEDDVALDEVVVIGYQTVRRRDLTGSVASVGGKDLATAPVINVAQALQGKMPGVNVMSQDGRPNGDVSIRIRGGGSISQSNEPLILIDGIPGNISDIPSDMVENVDVLKDASATAIYGARGANGVVLVTTKRAKEGRSSVTYTGYSKFNRPAGYMEALNPYDYLAFKWAMLDAYEDIDYVTPFTQLFALGENRGNNTAGIDAYKDVSAYNLQKELYNSSFSHNHDLSIAGGNDRTKILFAASYMDDQGMKLMSYAKRASAFFKIEQKLSNNLKFNLDLRYTDRKSLGSEGTTSGAGSILSSAYRFRPIAIADIKGDLSYLTHSSLGEENTVMYDVTNGVNRTLDNDNSTLDQSLLGTTNLNWNILKNLAFRTELTLSRSYRTNKNWEGPTIDPNYYIATGTMETIDQLVYAGNADLRKSDSWGLRWTNTLNYDILQNETHRLNILAGQEVSDAGGNNMRIDAMRFPANFTKDNAFAMINQYDTSVSTNLIVSSGVTTPSRILSYFARSNYALLDRYMFTVTMRADGSSNFSPEHRWGYFPAVAAAWRLSNESFLKNQTWIDDLKLRASYGEVGNDAVDPNQWSQLWEAESDARYQQALGNVIQPAYDLASAQLANRNLKWETTVTRNLGLDFTLWNNRIWGTLEVYKNSTRDLLMLTDIPSITGFNTSYANVGRTSNKGVEFSLSGTLFKNDDWNITAGGNINFNKNRIEELAEGVQSAYGTNFLQSGIPGNDYILQEGKPVGIVMGYQTAGRGYYETSDFHYDAATQMYTLKDGIADLTSAFVAHHKGVVPDGQQAYPGMPKFVDTDGDGVIDTKDYVEIGNMTPKHTGGISLTANYKNVDLGAYFNWSYGNQIYNANKLATLYNGNKGGGLYGNKLDIVNDGYKIYDIDASGNLQRITDPNALDALNQNATLPLTYLHQGYVSDIGIEDGSYLRLNTLTLGYSMEKSLMNKIGLSNLRIYGTIYNVATLTGYSGIDPEVNANPNINNSRYPTPGFDWGTYPRPRQFVIGLSATF</sequence>
<feature type="chain" id="PRO_5020342397" evidence="8">
    <location>
        <begin position="23"/>
        <end position="1112"/>
    </location>
</feature>
<dbReference type="InterPro" id="IPR023997">
    <property type="entry name" value="TonB-dep_OMP_SusC/RagA_CS"/>
</dbReference>
<dbReference type="Pfam" id="PF07715">
    <property type="entry name" value="Plug"/>
    <property type="match status" value="1"/>
</dbReference>
<dbReference type="InterPro" id="IPR008969">
    <property type="entry name" value="CarboxyPept-like_regulatory"/>
</dbReference>
<dbReference type="PROSITE" id="PS52016">
    <property type="entry name" value="TONB_DEPENDENT_REC_3"/>
    <property type="match status" value="1"/>
</dbReference>
<dbReference type="InterPro" id="IPR018247">
    <property type="entry name" value="EF_Hand_1_Ca_BS"/>
</dbReference>
<keyword evidence="6 7" id="KW-0998">Cell outer membrane</keyword>
<dbReference type="InterPro" id="IPR039426">
    <property type="entry name" value="TonB-dep_rcpt-like"/>
</dbReference>
<dbReference type="NCBIfam" id="TIGR04057">
    <property type="entry name" value="SusC_RagA_signa"/>
    <property type="match status" value="1"/>
</dbReference>
<dbReference type="Gene3D" id="2.60.40.1120">
    <property type="entry name" value="Carboxypeptidase-like, regulatory domain"/>
    <property type="match status" value="1"/>
</dbReference>
<dbReference type="InterPro" id="IPR012910">
    <property type="entry name" value="Plug_dom"/>
</dbReference>
<dbReference type="PROSITE" id="PS00018">
    <property type="entry name" value="EF_HAND_1"/>
    <property type="match status" value="1"/>
</dbReference>
<dbReference type="Gene3D" id="2.170.130.10">
    <property type="entry name" value="TonB-dependent receptor, plug domain"/>
    <property type="match status" value="1"/>
</dbReference>
<dbReference type="AlphaFoldDB" id="A0A4V2DC76"/>
<evidence type="ECO:0000256" key="1">
    <source>
        <dbReference type="ARBA" id="ARBA00004571"/>
    </source>
</evidence>
<keyword evidence="2 7" id="KW-0813">Transport</keyword>
<dbReference type="InterPro" id="IPR037066">
    <property type="entry name" value="Plug_dom_sf"/>
</dbReference>
<dbReference type="Gene3D" id="2.40.170.20">
    <property type="entry name" value="TonB-dependent receptor, beta-barrel domain"/>
    <property type="match status" value="1"/>
</dbReference>
<evidence type="ECO:0000256" key="4">
    <source>
        <dbReference type="ARBA" id="ARBA00022692"/>
    </source>
</evidence>
<name>A0A4V2DC76_9SPHI</name>
<keyword evidence="5 7" id="KW-0472">Membrane</keyword>
<evidence type="ECO:0000256" key="5">
    <source>
        <dbReference type="ARBA" id="ARBA00023136"/>
    </source>
</evidence>
<proteinExistence type="inferred from homology"/>
<dbReference type="InterPro" id="IPR036942">
    <property type="entry name" value="Beta-barrel_TonB_sf"/>
</dbReference>
<keyword evidence="3 7" id="KW-1134">Transmembrane beta strand</keyword>
<keyword evidence="8" id="KW-0732">Signal</keyword>
<dbReference type="NCBIfam" id="TIGR04056">
    <property type="entry name" value="OMP_RagA_SusC"/>
    <property type="match status" value="1"/>
</dbReference>
<evidence type="ECO:0000256" key="7">
    <source>
        <dbReference type="PROSITE-ProRule" id="PRU01360"/>
    </source>
</evidence>
<dbReference type="SUPFAM" id="SSF56935">
    <property type="entry name" value="Porins"/>
    <property type="match status" value="1"/>
</dbReference>
<protein>
    <submittedName>
        <fullName evidence="10">TonB-dependent receptor</fullName>
    </submittedName>
</protein>
<reference evidence="10 11" key="1">
    <citation type="submission" date="2019-02" db="EMBL/GenBank/DDBJ databases">
        <authorList>
            <person name="Li Y."/>
        </authorList>
    </citation>
    <scope>NUCLEOTIDE SEQUENCE [LARGE SCALE GENOMIC DNA]</scope>
    <source>
        <strain evidence="10 11">30C10-4-7</strain>
    </source>
</reference>
<organism evidence="10 11">
    <name type="scientific">Sphingobacterium corticibacterium</name>
    <dbReference type="NCBI Taxonomy" id="2484746"/>
    <lineage>
        <taxon>Bacteria</taxon>
        <taxon>Pseudomonadati</taxon>
        <taxon>Bacteroidota</taxon>
        <taxon>Sphingobacteriia</taxon>
        <taxon>Sphingobacteriales</taxon>
        <taxon>Sphingobacteriaceae</taxon>
        <taxon>Sphingobacterium</taxon>
    </lineage>
</organism>
<evidence type="ECO:0000259" key="9">
    <source>
        <dbReference type="Pfam" id="PF07715"/>
    </source>
</evidence>
<evidence type="ECO:0000313" key="10">
    <source>
        <dbReference type="EMBL" id="RZF60518.1"/>
    </source>
</evidence>
<dbReference type="Proteomes" id="UP000292855">
    <property type="component" value="Unassembled WGS sequence"/>
</dbReference>
<dbReference type="GO" id="GO:0009279">
    <property type="term" value="C:cell outer membrane"/>
    <property type="evidence" value="ECO:0007669"/>
    <property type="project" value="UniProtKB-SubCell"/>
</dbReference>
<dbReference type="InterPro" id="IPR023996">
    <property type="entry name" value="TonB-dep_OMP_SusC/RagA"/>
</dbReference>